<dbReference type="Proteomes" id="UP000253676">
    <property type="component" value="Unassembled WGS sequence"/>
</dbReference>
<dbReference type="EMBL" id="QNUX01000002">
    <property type="protein sequence ID" value="RBN51320.1"/>
    <property type="molecule type" value="Genomic_DNA"/>
</dbReference>
<sequence length="150" mass="17399">MLIETLKILFNRDLNILKFEIESYQNEINLWKIESNISNSAGNLCLHLIGNLNTYIGAEFGKTGYIRNRALEFSLKDIPKTELLSKIEATRIVVNNALNVICEEDLNTEYPLLVFQNKTSTEFMLIHLTTHLAYHLGQINYHRRLLDTKM</sequence>
<dbReference type="RefSeq" id="WP_113633702.1">
    <property type="nucleotide sequence ID" value="NZ_QNUX01000002.1"/>
</dbReference>
<dbReference type="AlphaFoldDB" id="A0A366B2I7"/>
<keyword evidence="2" id="KW-1185">Reference proteome</keyword>
<gene>
    <name evidence="1" type="ORF">DR980_02545</name>
</gene>
<dbReference type="Gene3D" id="1.20.120.450">
    <property type="entry name" value="dinb family like domain"/>
    <property type="match status" value="1"/>
</dbReference>
<dbReference type="InterPro" id="IPR034660">
    <property type="entry name" value="DinB/YfiT-like"/>
</dbReference>
<proteinExistence type="predicted"/>
<evidence type="ECO:0000313" key="1">
    <source>
        <dbReference type="EMBL" id="RBN51320.1"/>
    </source>
</evidence>
<dbReference type="Pfam" id="PF07609">
    <property type="entry name" value="DUF1572"/>
    <property type="match status" value="1"/>
</dbReference>
<accession>A0A366B2I7</accession>
<evidence type="ECO:0000313" key="2">
    <source>
        <dbReference type="Proteomes" id="UP000253676"/>
    </source>
</evidence>
<reference evidence="1 2" key="1">
    <citation type="submission" date="2018-07" db="EMBL/GenBank/DDBJ databases">
        <title>Complete genome sequence of Flavobacterium psychrolimnae LMG 22018.</title>
        <authorList>
            <person name="Kim D.-U."/>
        </authorList>
    </citation>
    <scope>NUCLEOTIDE SEQUENCE [LARGE SCALE GENOMIC DNA]</scope>
    <source>
        <strain evidence="1 2">LMG 22018</strain>
    </source>
</reference>
<dbReference type="OrthoDB" id="893570at2"/>
<name>A0A366B2I7_9FLAO</name>
<dbReference type="InterPro" id="IPR011466">
    <property type="entry name" value="DUF1572"/>
</dbReference>
<dbReference type="SUPFAM" id="SSF109854">
    <property type="entry name" value="DinB/YfiT-like putative metalloenzymes"/>
    <property type="match status" value="1"/>
</dbReference>
<comment type="caution">
    <text evidence="1">The sequence shown here is derived from an EMBL/GenBank/DDBJ whole genome shotgun (WGS) entry which is preliminary data.</text>
</comment>
<protein>
    <submittedName>
        <fullName evidence="1">DinB superfamily protein</fullName>
    </submittedName>
</protein>
<organism evidence="1 2">
    <name type="scientific">Flavobacterium psychrolimnae</name>
    <dbReference type="NCBI Taxonomy" id="249351"/>
    <lineage>
        <taxon>Bacteria</taxon>
        <taxon>Pseudomonadati</taxon>
        <taxon>Bacteroidota</taxon>
        <taxon>Flavobacteriia</taxon>
        <taxon>Flavobacteriales</taxon>
        <taxon>Flavobacteriaceae</taxon>
        <taxon>Flavobacterium</taxon>
    </lineage>
</organism>